<organism evidence="1 2">
    <name type="scientific">Flavobacterium flevense</name>
    <dbReference type="NCBI Taxonomy" id="983"/>
    <lineage>
        <taxon>Bacteria</taxon>
        <taxon>Pseudomonadati</taxon>
        <taxon>Bacteroidota</taxon>
        <taxon>Flavobacteriia</taxon>
        <taxon>Flavobacteriales</taxon>
        <taxon>Flavobacteriaceae</taxon>
        <taxon>Flavobacterium</taxon>
    </lineage>
</organism>
<evidence type="ECO:0000313" key="1">
    <source>
        <dbReference type="EMBL" id="GEC71080.1"/>
    </source>
</evidence>
<name>A0A4Y4AVJ0_9FLAO</name>
<dbReference type="AlphaFoldDB" id="A0A4Y4AVJ0"/>
<proteinExistence type="predicted"/>
<sequence length="96" mass="11246">MSYTLIGSSTSINSYLEEAEFILKKWNTKEVEKFSILIEESLQRLSKNPAIGLYNKNSDVYSFVISKQTTLYYSFNIETKKITLNVFWNNLRNLMT</sequence>
<dbReference type="Proteomes" id="UP000316775">
    <property type="component" value="Unassembled WGS sequence"/>
</dbReference>
<evidence type="ECO:0008006" key="3">
    <source>
        <dbReference type="Google" id="ProtNLM"/>
    </source>
</evidence>
<dbReference type="RefSeq" id="WP_073244290.1">
    <property type="nucleotide sequence ID" value="NZ_BJNP01000004.1"/>
</dbReference>
<protein>
    <recommendedName>
        <fullName evidence="3">Plasmid stabilization protein</fullName>
    </recommendedName>
</protein>
<reference evidence="1 2" key="1">
    <citation type="submission" date="2019-06" db="EMBL/GenBank/DDBJ databases">
        <title>Whole genome shotgun sequence of Flavobacterium flevense NBRC 14960.</title>
        <authorList>
            <person name="Hosoyama A."/>
            <person name="Uohara A."/>
            <person name="Ohji S."/>
            <person name="Ichikawa N."/>
        </authorList>
    </citation>
    <scope>NUCLEOTIDE SEQUENCE [LARGE SCALE GENOMIC DNA]</scope>
    <source>
        <strain evidence="1 2">NBRC 14960</strain>
    </source>
</reference>
<comment type="caution">
    <text evidence="1">The sequence shown here is derived from an EMBL/GenBank/DDBJ whole genome shotgun (WGS) entry which is preliminary data.</text>
</comment>
<accession>A0A4Y4AVJ0</accession>
<dbReference type="STRING" id="983.SAMN05443543_104272"/>
<evidence type="ECO:0000313" key="2">
    <source>
        <dbReference type="Proteomes" id="UP000316775"/>
    </source>
</evidence>
<gene>
    <name evidence="1" type="ORF">FFL01_06190</name>
</gene>
<dbReference type="OrthoDB" id="1098070at2"/>
<keyword evidence="2" id="KW-1185">Reference proteome</keyword>
<dbReference type="EMBL" id="BJNP01000004">
    <property type="protein sequence ID" value="GEC71080.1"/>
    <property type="molecule type" value="Genomic_DNA"/>
</dbReference>